<evidence type="ECO:0000313" key="3">
    <source>
        <dbReference type="Proteomes" id="UP000612352"/>
    </source>
</evidence>
<keyword evidence="1" id="KW-0812">Transmembrane</keyword>
<feature type="transmembrane region" description="Helical" evidence="1">
    <location>
        <begin position="74"/>
        <end position="98"/>
    </location>
</feature>
<sequence>MSSPEPEPSAPSESTLRYRRILTRLLVSLLASWVLMMLPLPWSLLAGVAGIVTAVLLVRLVIAAWRDRRPAMAVISALVGVPAVFMIVLGSVTGAIFYGPMSELEQCRDEALTQQAQDACRDEVQSSVLSWMEGLTGS</sequence>
<keyword evidence="3" id="KW-1185">Reference proteome</keyword>
<proteinExistence type="predicted"/>
<evidence type="ECO:0000256" key="1">
    <source>
        <dbReference type="SAM" id="Phobius"/>
    </source>
</evidence>
<feature type="transmembrane region" description="Helical" evidence="1">
    <location>
        <begin position="44"/>
        <end position="62"/>
    </location>
</feature>
<name>A0ABS1B9F6_9MICO</name>
<protein>
    <recommendedName>
        <fullName evidence="4">AI-2E family transporter</fullName>
    </recommendedName>
</protein>
<reference evidence="2 3" key="1">
    <citation type="submission" date="2020-12" db="EMBL/GenBank/DDBJ databases">
        <title>Brachybacterium sp. MASK1Z-5, whole genome shotgun sequence.</title>
        <authorList>
            <person name="Tuo L."/>
        </authorList>
    </citation>
    <scope>NUCLEOTIDE SEQUENCE [LARGE SCALE GENOMIC DNA]</scope>
    <source>
        <strain evidence="2 3">MASK1Z-5</strain>
    </source>
</reference>
<gene>
    <name evidence="2" type="ORF">I8D64_07590</name>
</gene>
<evidence type="ECO:0008006" key="4">
    <source>
        <dbReference type="Google" id="ProtNLM"/>
    </source>
</evidence>
<comment type="caution">
    <text evidence="2">The sequence shown here is derived from an EMBL/GenBank/DDBJ whole genome shotgun (WGS) entry which is preliminary data.</text>
</comment>
<dbReference type="RefSeq" id="WP_200501894.1">
    <property type="nucleotide sequence ID" value="NZ_JAEDAJ010000003.1"/>
</dbReference>
<organism evidence="2 3">
    <name type="scientific">Brachybacterium halotolerans</name>
    <dbReference type="NCBI Taxonomy" id="2795215"/>
    <lineage>
        <taxon>Bacteria</taxon>
        <taxon>Bacillati</taxon>
        <taxon>Actinomycetota</taxon>
        <taxon>Actinomycetes</taxon>
        <taxon>Micrococcales</taxon>
        <taxon>Dermabacteraceae</taxon>
        <taxon>Brachybacterium</taxon>
    </lineage>
</organism>
<feature type="transmembrane region" description="Helical" evidence="1">
    <location>
        <begin position="21"/>
        <end position="38"/>
    </location>
</feature>
<dbReference type="EMBL" id="JAEDAJ010000003">
    <property type="protein sequence ID" value="MBK0331263.1"/>
    <property type="molecule type" value="Genomic_DNA"/>
</dbReference>
<keyword evidence="1" id="KW-1133">Transmembrane helix</keyword>
<accession>A0ABS1B9F6</accession>
<evidence type="ECO:0000313" key="2">
    <source>
        <dbReference type="EMBL" id="MBK0331263.1"/>
    </source>
</evidence>
<keyword evidence="1" id="KW-0472">Membrane</keyword>
<dbReference type="Proteomes" id="UP000612352">
    <property type="component" value="Unassembled WGS sequence"/>
</dbReference>